<evidence type="ECO:0000256" key="1">
    <source>
        <dbReference type="SAM" id="SignalP"/>
    </source>
</evidence>
<reference evidence="2" key="1">
    <citation type="journal article" date="2023" name="Nat. Commun.">
        <title>Diploid and tetraploid genomes of Acorus and the evolution of monocots.</title>
        <authorList>
            <person name="Ma L."/>
            <person name="Liu K.W."/>
            <person name="Li Z."/>
            <person name="Hsiao Y.Y."/>
            <person name="Qi Y."/>
            <person name="Fu T."/>
            <person name="Tang G.D."/>
            <person name="Zhang D."/>
            <person name="Sun W.H."/>
            <person name="Liu D.K."/>
            <person name="Li Y."/>
            <person name="Chen G.Z."/>
            <person name="Liu X.D."/>
            <person name="Liao X.Y."/>
            <person name="Jiang Y.T."/>
            <person name="Yu X."/>
            <person name="Hao Y."/>
            <person name="Huang J."/>
            <person name="Zhao X.W."/>
            <person name="Ke S."/>
            <person name="Chen Y.Y."/>
            <person name="Wu W.L."/>
            <person name="Hsu J.L."/>
            <person name="Lin Y.F."/>
            <person name="Huang M.D."/>
            <person name="Li C.Y."/>
            <person name="Huang L."/>
            <person name="Wang Z.W."/>
            <person name="Zhao X."/>
            <person name="Zhong W.Y."/>
            <person name="Peng D.H."/>
            <person name="Ahmad S."/>
            <person name="Lan S."/>
            <person name="Zhang J.S."/>
            <person name="Tsai W.C."/>
            <person name="Van de Peer Y."/>
            <person name="Liu Z.J."/>
        </authorList>
    </citation>
    <scope>NUCLEOTIDE SEQUENCE</scope>
    <source>
        <strain evidence="2">SCP</strain>
    </source>
</reference>
<dbReference type="Pfam" id="PF04398">
    <property type="entry name" value="DUF538"/>
    <property type="match status" value="1"/>
</dbReference>
<keyword evidence="1" id="KW-0732">Signal</keyword>
<evidence type="ECO:0000313" key="2">
    <source>
        <dbReference type="EMBL" id="KAK1275580.1"/>
    </source>
</evidence>
<keyword evidence="3" id="KW-1185">Reference proteome</keyword>
<dbReference type="InterPro" id="IPR036758">
    <property type="entry name" value="At5g01610-like"/>
</dbReference>
<dbReference type="InterPro" id="IPR007493">
    <property type="entry name" value="DUF538"/>
</dbReference>
<dbReference type="PANTHER" id="PTHR31676">
    <property type="entry name" value="T31J12.3 PROTEIN-RELATED"/>
    <property type="match status" value="1"/>
</dbReference>
<feature type="chain" id="PRO_5043765315" evidence="1">
    <location>
        <begin position="22"/>
        <end position="161"/>
    </location>
</feature>
<dbReference type="Gene3D" id="2.30.240.10">
    <property type="entry name" value="At5g01610-like"/>
    <property type="match status" value="1"/>
</dbReference>
<name>A0AAV9BG63_ACOGR</name>
<reference evidence="2" key="2">
    <citation type="submission" date="2023-06" db="EMBL/GenBank/DDBJ databases">
        <authorList>
            <person name="Ma L."/>
            <person name="Liu K.-W."/>
            <person name="Li Z."/>
            <person name="Hsiao Y.-Y."/>
            <person name="Qi Y."/>
            <person name="Fu T."/>
            <person name="Tang G."/>
            <person name="Zhang D."/>
            <person name="Sun W.-H."/>
            <person name="Liu D.-K."/>
            <person name="Li Y."/>
            <person name="Chen G.-Z."/>
            <person name="Liu X.-D."/>
            <person name="Liao X.-Y."/>
            <person name="Jiang Y.-T."/>
            <person name="Yu X."/>
            <person name="Hao Y."/>
            <person name="Huang J."/>
            <person name="Zhao X.-W."/>
            <person name="Ke S."/>
            <person name="Chen Y.-Y."/>
            <person name="Wu W.-L."/>
            <person name="Hsu J.-L."/>
            <person name="Lin Y.-F."/>
            <person name="Huang M.-D."/>
            <person name="Li C.-Y."/>
            <person name="Huang L."/>
            <person name="Wang Z.-W."/>
            <person name="Zhao X."/>
            <person name="Zhong W.-Y."/>
            <person name="Peng D.-H."/>
            <person name="Ahmad S."/>
            <person name="Lan S."/>
            <person name="Zhang J.-S."/>
            <person name="Tsai W.-C."/>
            <person name="Van De Peer Y."/>
            <person name="Liu Z.-J."/>
        </authorList>
    </citation>
    <scope>NUCLEOTIDE SEQUENCE</scope>
    <source>
        <strain evidence="2">SCP</strain>
        <tissue evidence="2">Leaves</tissue>
    </source>
</reference>
<gene>
    <name evidence="2" type="ORF">QJS04_geneDACA009942</name>
</gene>
<dbReference type="Proteomes" id="UP001179952">
    <property type="component" value="Unassembled WGS sequence"/>
</dbReference>
<dbReference type="SUPFAM" id="SSF141562">
    <property type="entry name" value="At5g01610-like"/>
    <property type="match status" value="1"/>
</dbReference>
<dbReference type="EMBL" id="JAUJYN010000003">
    <property type="protein sequence ID" value="KAK1275580.1"/>
    <property type="molecule type" value="Genomic_DNA"/>
</dbReference>
<accession>A0AAV9BG63</accession>
<sequence length="161" mass="17540">MEPKMTFLPLLLLLTISPIQSTQTQDSDTPTAYEMLESFNFPKGILPEGVTHYKLNTDGTFEVYFGGKECKFGLEAGYTLSYSNKISGKVGVGSLKNLVGVKVKVLFVWLNINEVVRSGGSLDFYVGPLSASFGVSNFVDSPRCGCGFDCDDDDHLLLSDS</sequence>
<evidence type="ECO:0000313" key="3">
    <source>
        <dbReference type="Proteomes" id="UP001179952"/>
    </source>
</evidence>
<protein>
    <submittedName>
        <fullName evidence="2">Uncharacterized protein</fullName>
    </submittedName>
</protein>
<proteinExistence type="predicted"/>
<dbReference type="AlphaFoldDB" id="A0AAV9BG63"/>
<comment type="caution">
    <text evidence="2">The sequence shown here is derived from an EMBL/GenBank/DDBJ whole genome shotgun (WGS) entry which is preliminary data.</text>
</comment>
<organism evidence="2 3">
    <name type="scientific">Acorus gramineus</name>
    <name type="common">Dwarf sweet flag</name>
    <dbReference type="NCBI Taxonomy" id="55184"/>
    <lineage>
        <taxon>Eukaryota</taxon>
        <taxon>Viridiplantae</taxon>
        <taxon>Streptophyta</taxon>
        <taxon>Embryophyta</taxon>
        <taxon>Tracheophyta</taxon>
        <taxon>Spermatophyta</taxon>
        <taxon>Magnoliopsida</taxon>
        <taxon>Liliopsida</taxon>
        <taxon>Acoraceae</taxon>
        <taxon>Acorus</taxon>
    </lineage>
</organism>
<feature type="signal peptide" evidence="1">
    <location>
        <begin position="1"/>
        <end position="21"/>
    </location>
</feature>
<dbReference type="PANTHER" id="PTHR31676:SF27">
    <property type="entry name" value="EXPRESSED PROTEIN"/>
    <property type="match status" value="1"/>
</dbReference>